<dbReference type="PANTHER" id="PTHR43280">
    <property type="entry name" value="ARAC-FAMILY TRANSCRIPTIONAL REGULATOR"/>
    <property type="match status" value="1"/>
</dbReference>
<dbReference type="CDD" id="cd17536">
    <property type="entry name" value="REC_YesN-like"/>
    <property type="match status" value="1"/>
</dbReference>
<organism evidence="7">
    <name type="scientific">Niallia circulans</name>
    <name type="common">Bacillus circulans</name>
    <dbReference type="NCBI Taxonomy" id="1397"/>
    <lineage>
        <taxon>Bacteria</taxon>
        <taxon>Bacillati</taxon>
        <taxon>Bacillota</taxon>
        <taxon>Bacilli</taxon>
        <taxon>Bacillales</taxon>
        <taxon>Bacillaceae</taxon>
        <taxon>Niallia</taxon>
    </lineage>
</organism>
<proteinExistence type="predicted"/>
<sequence>MQTLTECRILIVDDEVLIRQGIKHYLDWNKEGFEIVGEASNGKEALGLIKETNPHIILTDIVMPIMDGEELTRIVKEQYPAIEIIILSSFSEYEYVRSTFQSGVVDYILKPKLDSEELLKVLKRAVRKLPNFSIQLQEKTADIMIPKLIEKMISGYEMTADRNIICKELPYSHYYLLGGYLLDEKDQSIDKDSFQSLFTNIKNVVSYVIPIDKNNVLYLINFDKTQEVTMEKKIQYEVSQQTQKNVFLVISDAYTDFFLTGEIFKNSIYKQLNYHFYFPDKKLLTTEEWMKDFPKKIQFNLEWFTNEWKDKRFDTALDYLTEYVERLTTYSVMEISEFKAFFSSIIFNITIMLTNLEYDLKGLEEERYNYFQKIDMASTAQETVHHFNGFMDKVHACLEANKKPAFSTNMKRLIEYIEQHFSDSLTLTDLARHFHFNPSYLSSYFTTHYKESFIEFLNRVRIEEATKLLKNRDYSIAEISGLVGYTDHSYFCKVFKKHKGMSPSKYRRKMTV</sequence>
<dbReference type="PANTHER" id="PTHR43280:SF28">
    <property type="entry name" value="HTH-TYPE TRANSCRIPTIONAL ACTIVATOR RHAS"/>
    <property type="match status" value="1"/>
</dbReference>
<evidence type="ECO:0000256" key="4">
    <source>
        <dbReference type="PROSITE-ProRule" id="PRU00169"/>
    </source>
</evidence>
<evidence type="ECO:0000259" key="5">
    <source>
        <dbReference type="PROSITE" id="PS01124"/>
    </source>
</evidence>
<comment type="caution">
    <text evidence="7">The sequence shown here is derived from an EMBL/GenBank/DDBJ whole genome shotgun (WGS) entry which is preliminary data.</text>
</comment>
<keyword evidence="3" id="KW-0804">Transcription</keyword>
<dbReference type="InterPro" id="IPR009057">
    <property type="entry name" value="Homeodomain-like_sf"/>
</dbReference>
<reference evidence="7" key="1">
    <citation type="submission" date="2021-04" db="EMBL/GenBank/DDBJ databases">
        <title>Genomic analysis of electroactive and textile dye degrading Bacillus circulans strain: DC10 isolated from constructed wetland-microbial fuel cells treating textile dye wastewaters.</title>
        <authorList>
            <person name="Patel D.U."/>
            <person name="Desai C.R."/>
        </authorList>
    </citation>
    <scope>NUCLEOTIDE SEQUENCE</scope>
    <source>
        <strain evidence="7">DC10</strain>
    </source>
</reference>
<feature type="domain" description="Response regulatory" evidence="6">
    <location>
        <begin position="8"/>
        <end position="125"/>
    </location>
</feature>
<accession>A0A941GK81</accession>
<evidence type="ECO:0000256" key="2">
    <source>
        <dbReference type="ARBA" id="ARBA00023125"/>
    </source>
</evidence>
<gene>
    <name evidence="7" type="ORF">KD144_10395</name>
</gene>
<dbReference type="Gene3D" id="3.40.50.2300">
    <property type="match status" value="1"/>
</dbReference>
<dbReference type="SUPFAM" id="SSF52172">
    <property type="entry name" value="CheY-like"/>
    <property type="match status" value="1"/>
</dbReference>
<dbReference type="GO" id="GO:0043565">
    <property type="term" value="F:sequence-specific DNA binding"/>
    <property type="evidence" value="ECO:0007669"/>
    <property type="project" value="InterPro"/>
</dbReference>
<evidence type="ECO:0000313" key="7">
    <source>
        <dbReference type="EMBL" id="MBR8669953.1"/>
    </source>
</evidence>
<dbReference type="InterPro" id="IPR018060">
    <property type="entry name" value="HTH_AraC"/>
</dbReference>
<dbReference type="SUPFAM" id="SSF46689">
    <property type="entry name" value="Homeodomain-like"/>
    <property type="match status" value="2"/>
</dbReference>
<name>A0A941GK81_NIACI</name>
<dbReference type="GO" id="GO:0000160">
    <property type="term" value="P:phosphorelay signal transduction system"/>
    <property type="evidence" value="ECO:0007669"/>
    <property type="project" value="InterPro"/>
</dbReference>
<dbReference type="GO" id="GO:0003700">
    <property type="term" value="F:DNA-binding transcription factor activity"/>
    <property type="evidence" value="ECO:0007669"/>
    <property type="project" value="InterPro"/>
</dbReference>
<keyword evidence="4" id="KW-0597">Phosphoprotein</keyword>
<dbReference type="RefSeq" id="WP_212118789.1">
    <property type="nucleotide sequence ID" value="NZ_JAGTPX020000009.1"/>
</dbReference>
<dbReference type="Pfam" id="PF12833">
    <property type="entry name" value="HTH_18"/>
    <property type="match status" value="1"/>
</dbReference>
<dbReference type="InterPro" id="IPR011006">
    <property type="entry name" value="CheY-like_superfamily"/>
</dbReference>
<dbReference type="Gene3D" id="1.10.10.60">
    <property type="entry name" value="Homeodomain-like"/>
    <property type="match status" value="2"/>
</dbReference>
<keyword evidence="2" id="KW-0238">DNA-binding</keyword>
<dbReference type="InterPro" id="IPR001789">
    <property type="entry name" value="Sig_transdc_resp-reg_receiver"/>
</dbReference>
<protein>
    <submittedName>
        <fullName evidence="7">Response regulator transcription factor</fullName>
    </submittedName>
</protein>
<evidence type="ECO:0000259" key="6">
    <source>
        <dbReference type="PROSITE" id="PS50110"/>
    </source>
</evidence>
<dbReference type="Pfam" id="PF00072">
    <property type="entry name" value="Response_reg"/>
    <property type="match status" value="1"/>
</dbReference>
<dbReference type="PRINTS" id="PR00032">
    <property type="entry name" value="HTHARAC"/>
</dbReference>
<evidence type="ECO:0000256" key="3">
    <source>
        <dbReference type="ARBA" id="ARBA00023163"/>
    </source>
</evidence>
<dbReference type="SMART" id="SM00342">
    <property type="entry name" value="HTH_ARAC"/>
    <property type="match status" value="1"/>
</dbReference>
<dbReference type="EMBL" id="JAGTPX010000008">
    <property type="protein sequence ID" value="MBR8669953.1"/>
    <property type="molecule type" value="Genomic_DNA"/>
</dbReference>
<dbReference type="PROSITE" id="PS50110">
    <property type="entry name" value="RESPONSE_REGULATORY"/>
    <property type="match status" value="1"/>
</dbReference>
<dbReference type="PROSITE" id="PS01124">
    <property type="entry name" value="HTH_ARAC_FAMILY_2"/>
    <property type="match status" value="1"/>
</dbReference>
<feature type="domain" description="HTH araC/xylS-type" evidence="5">
    <location>
        <begin position="411"/>
        <end position="509"/>
    </location>
</feature>
<dbReference type="InterPro" id="IPR020449">
    <property type="entry name" value="Tscrpt_reg_AraC-type_HTH"/>
</dbReference>
<dbReference type="AlphaFoldDB" id="A0A941GK81"/>
<feature type="modified residue" description="4-aspartylphosphate" evidence="4">
    <location>
        <position position="60"/>
    </location>
</feature>
<keyword evidence="1" id="KW-0805">Transcription regulation</keyword>
<evidence type="ECO:0000256" key="1">
    <source>
        <dbReference type="ARBA" id="ARBA00023015"/>
    </source>
</evidence>
<dbReference type="SMART" id="SM00448">
    <property type="entry name" value="REC"/>
    <property type="match status" value="1"/>
</dbReference>